<dbReference type="PANTHER" id="PTHR11406:SF23">
    <property type="entry name" value="PHOSPHOGLYCERATE KINASE 1, CHLOROPLASTIC-RELATED"/>
    <property type="match status" value="1"/>
</dbReference>
<dbReference type="GO" id="GO:0004618">
    <property type="term" value="F:phosphoglycerate kinase activity"/>
    <property type="evidence" value="ECO:0007669"/>
    <property type="project" value="UniProtKB-EC"/>
</dbReference>
<organism evidence="8 9">
    <name type="scientific">Candidatus Daviesbacteria bacterium GW2011_GWC2_40_12</name>
    <dbReference type="NCBI Taxonomy" id="1618431"/>
    <lineage>
        <taxon>Bacteria</taxon>
        <taxon>Candidatus Daviesiibacteriota</taxon>
    </lineage>
</organism>
<keyword evidence="4" id="KW-0547">Nucleotide-binding</keyword>
<evidence type="ECO:0000313" key="8">
    <source>
        <dbReference type="EMBL" id="KKR41276.1"/>
    </source>
</evidence>
<evidence type="ECO:0000313" key="9">
    <source>
        <dbReference type="Proteomes" id="UP000034881"/>
    </source>
</evidence>
<dbReference type="PRINTS" id="PR00477">
    <property type="entry name" value="PHGLYCKINASE"/>
</dbReference>
<comment type="caution">
    <text evidence="8">The sequence shown here is derived from an EMBL/GenBank/DDBJ whole genome shotgun (WGS) entry which is preliminary data.</text>
</comment>
<dbReference type="InterPro" id="IPR036043">
    <property type="entry name" value="Phosphoglycerate_kinase_sf"/>
</dbReference>
<gene>
    <name evidence="8" type="ORF">UT77_C0015G0020</name>
</gene>
<evidence type="ECO:0000256" key="6">
    <source>
        <dbReference type="ARBA" id="ARBA00022840"/>
    </source>
</evidence>
<dbReference type="EC" id="2.7.2.3" evidence="2 7"/>
<dbReference type="GO" id="GO:0005524">
    <property type="term" value="F:ATP binding"/>
    <property type="evidence" value="ECO:0007669"/>
    <property type="project" value="UniProtKB-KW"/>
</dbReference>
<dbReference type="GO" id="GO:0006096">
    <property type="term" value="P:glycolytic process"/>
    <property type="evidence" value="ECO:0007669"/>
    <property type="project" value="InterPro"/>
</dbReference>
<keyword evidence="6" id="KW-0067">ATP-binding</keyword>
<dbReference type="InterPro" id="IPR001576">
    <property type="entry name" value="Phosphoglycerate_kinase"/>
</dbReference>
<dbReference type="SUPFAM" id="SSF53748">
    <property type="entry name" value="Phosphoglycerate kinase"/>
    <property type="match status" value="1"/>
</dbReference>
<sequence>MQIVNAQIISGKKVILRLDIDVPLRLRSGSSTFFEVAEDFRLKAGIPTLNLCLQNALSVTVIGHIGRPEGKEVAELKVEPVRQWLIEHGYEEDLVNQKLILLENLRFDLRESFDSAQDHERAIEFAKELADKGDIFINEAFASYHQAASTTVLPTLLPHAAGLRFAEEVRVLSEVRNDPKKPFVAIMGGAKVADKLPVIEVLAQKADAVLIGGKLVEEISNIKYQISNIMLGDLNKQGTDITVETVELWKEVIEKAALIVWNGPLGKISNIKYQISNMGSEKGTFEIARMILESKAELVIGGGDTVSFLGKVGLLNEFIQKGFVSVGGGAMLKFLAEGTLPTIEALV</sequence>
<dbReference type="GO" id="GO:0043531">
    <property type="term" value="F:ADP binding"/>
    <property type="evidence" value="ECO:0007669"/>
    <property type="project" value="TreeGrafter"/>
</dbReference>
<dbReference type="EMBL" id="LBYB01000015">
    <property type="protein sequence ID" value="KKR41276.1"/>
    <property type="molecule type" value="Genomic_DNA"/>
</dbReference>
<dbReference type="GO" id="GO:0006094">
    <property type="term" value="P:gluconeogenesis"/>
    <property type="evidence" value="ECO:0007669"/>
    <property type="project" value="TreeGrafter"/>
</dbReference>
<evidence type="ECO:0000256" key="5">
    <source>
        <dbReference type="ARBA" id="ARBA00022777"/>
    </source>
</evidence>
<proteinExistence type="inferred from homology"/>
<evidence type="ECO:0000256" key="3">
    <source>
        <dbReference type="ARBA" id="ARBA00022679"/>
    </source>
</evidence>
<comment type="catalytic activity">
    <reaction evidence="1 7">
        <text>(2R)-3-phosphoglycerate + ATP = (2R)-3-phospho-glyceroyl phosphate + ADP</text>
        <dbReference type="Rhea" id="RHEA:14801"/>
        <dbReference type="ChEBI" id="CHEBI:30616"/>
        <dbReference type="ChEBI" id="CHEBI:57604"/>
        <dbReference type="ChEBI" id="CHEBI:58272"/>
        <dbReference type="ChEBI" id="CHEBI:456216"/>
        <dbReference type="EC" id="2.7.2.3"/>
    </reaction>
</comment>
<dbReference type="PATRIC" id="fig|1618431.3.peg.1258"/>
<evidence type="ECO:0000256" key="2">
    <source>
        <dbReference type="ARBA" id="ARBA00013061"/>
    </source>
</evidence>
<dbReference type="Gene3D" id="3.40.50.1260">
    <property type="entry name" value="Phosphoglycerate kinase, N-terminal domain"/>
    <property type="match status" value="3"/>
</dbReference>
<dbReference type="Pfam" id="PF00162">
    <property type="entry name" value="PGK"/>
    <property type="match status" value="2"/>
</dbReference>
<dbReference type="Proteomes" id="UP000034881">
    <property type="component" value="Unassembled WGS sequence"/>
</dbReference>
<evidence type="ECO:0000256" key="7">
    <source>
        <dbReference type="RuleBase" id="RU000532"/>
    </source>
</evidence>
<dbReference type="GO" id="GO:0005829">
    <property type="term" value="C:cytosol"/>
    <property type="evidence" value="ECO:0007669"/>
    <property type="project" value="TreeGrafter"/>
</dbReference>
<reference evidence="8 9" key="1">
    <citation type="journal article" date="2015" name="Nature">
        <title>rRNA introns, odd ribosomes, and small enigmatic genomes across a large radiation of phyla.</title>
        <authorList>
            <person name="Brown C.T."/>
            <person name="Hug L.A."/>
            <person name="Thomas B.C."/>
            <person name="Sharon I."/>
            <person name="Castelle C.J."/>
            <person name="Singh A."/>
            <person name="Wilkins M.J."/>
            <person name="Williams K.H."/>
            <person name="Banfield J.F."/>
        </authorList>
    </citation>
    <scope>NUCLEOTIDE SEQUENCE [LARGE SCALE GENOMIC DNA]</scope>
</reference>
<evidence type="ECO:0000256" key="1">
    <source>
        <dbReference type="ARBA" id="ARBA00000642"/>
    </source>
</evidence>
<evidence type="ECO:0000256" key="4">
    <source>
        <dbReference type="ARBA" id="ARBA00022741"/>
    </source>
</evidence>
<keyword evidence="5 7" id="KW-0418">Kinase</keyword>
<keyword evidence="3 7" id="KW-0808">Transferase</keyword>
<protein>
    <recommendedName>
        <fullName evidence="2 7">Phosphoglycerate kinase</fullName>
        <ecNumber evidence="2 7">2.7.2.3</ecNumber>
    </recommendedName>
</protein>
<comment type="similarity">
    <text evidence="7">Belongs to the phosphoglycerate kinase family.</text>
</comment>
<dbReference type="InterPro" id="IPR015824">
    <property type="entry name" value="Phosphoglycerate_kinase_N"/>
</dbReference>
<dbReference type="AlphaFoldDB" id="A0A0G0QV94"/>
<name>A0A0G0QV94_9BACT</name>
<accession>A0A0G0QV94</accession>
<dbReference type="PANTHER" id="PTHR11406">
    <property type="entry name" value="PHOSPHOGLYCERATE KINASE"/>
    <property type="match status" value="1"/>
</dbReference>